<dbReference type="Proteomes" id="UP001177003">
    <property type="component" value="Chromosome 1"/>
</dbReference>
<evidence type="ECO:0000313" key="1">
    <source>
        <dbReference type="EMBL" id="CAI9268091.1"/>
    </source>
</evidence>
<keyword evidence="2" id="KW-1185">Reference proteome</keyword>
<reference evidence="1" key="1">
    <citation type="submission" date="2023-04" db="EMBL/GenBank/DDBJ databases">
        <authorList>
            <person name="Vijverberg K."/>
            <person name="Xiong W."/>
            <person name="Schranz E."/>
        </authorList>
    </citation>
    <scope>NUCLEOTIDE SEQUENCE</scope>
</reference>
<accession>A0AA35UZN8</accession>
<dbReference type="EMBL" id="OX465077">
    <property type="protein sequence ID" value="CAI9268091.1"/>
    <property type="molecule type" value="Genomic_DNA"/>
</dbReference>
<proteinExistence type="predicted"/>
<protein>
    <submittedName>
        <fullName evidence="1">Uncharacterized protein</fullName>
    </submittedName>
</protein>
<dbReference type="PANTHER" id="PTHR48449">
    <property type="entry name" value="DUF1985 DOMAIN-CONTAINING PROTEIN"/>
    <property type="match status" value="1"/>
</dbReference>
<organism evidence="1 2">
    <name type="scientific">Lactuca saligna</name>
    <name type="common">Willowleaf lettuce</name>
    <dbReference type="NCBI Taxonomy" id="75948"/>
    <lineage>
        <taxon>Eukaryota</taxon>
        <taxon>Viridiplantae</taxon>
        <taxon>Streptophyta</taxon>
        <taxon>Embryophyta</taxon>
        <taxon>Tracheophyta</taxon>
        <taxon>Spermatophyta</taxon>
        <taxon>Magnoliopsida</taxon>
        <taxon>eudicotyledons</taxon>
        <taxon>Gunneridae</taxon>
        <taxon>Pentapetalae</taxon>
        <taxon>asterids</taxon>
        <taxon>campanulids</taxon>
        <taxon>Asterales</taxon>
        <taxon>Asteraceae</taxon>
        <taxon>Cichorioideae</taxon>
        <taxon>Cichorieae</taxon>
        <taxon>Lactucinae</taxon>
        <taxon>Lactuca</taxon>
    </lineage>
</organism>
<dbReference type="PANTHER" id="PTHR48449:SF1">
    <property type="entry name" value="DUF1985 DOMAIN-CONTAINING PROTEIN"/>
    <property type="match status" value="1"/>
</dbReference>
<evidence type="ECO:0000313" key="2">
    <source>
        <dbReference type="Proteomes" id="UP001177003"/>
    </source>
</evidence>
<gene>
    <name evidence="1" type="ORF">LSALG_LOCUS8537</name>
</gene>
<name>A0AA35UZN8_LACSI</name>
<dbReference type="AlphaFoldDB" id="A0AA35UZN8"/>
<sequence>MMCNISVKASCHKLNEVLSGLNGQVRDIFSTISFSYLLVLPAQSGDELLIHGLLLHMLCPTVETDAAEHLHFRFSRRTLSFGSEEFCIVSGLYIGRCPRSRIEFSTIHPSSIPFDHSNPPSNTTTYCLPFTFFYYASPFPSLPRNTTTPKGGVAVVVTQTPHRVWPVRIESQSSPLGVKLYSFSFMKEHFFQVFHRALGVHCSPPLRVITIGSIKFQFSVQRHPIQQIDEHKVVVATGIMVAAADGGCSSGRRLLWFPFLLPACFCSAGMMSGKSDRRCQMVDGSSRGVPTVTAVVMMK</sequence>